<dbReference type="PANTHER" id="PTHR24094:SF15">
    <property type="entry name" value="AMP-DEPENDENT SYNTHETASE_LIGASE DOMAIN-CONTAINING PROTEIN-RELATED"/>
    <property type="match status" value="1"/>
</dbReference>
<evidence type="ECO:0000313" key="3">
    <source>
        <dbReference type="Proteomes" id="UP000184388"/>
    </source>
</evidence>
<gene>
    <name evidence="2" type="ORF">SAMN05216268_106321</name>
</gene>
<feature type="domain" description="GmrSD restriction endonucleases C-terminal" evidence="1">
    <location>
        <begin position="10"/>
        <end position="125"/>
    </location>
</feature>
<evidence type="ECO:0000313" key="2">
    <source>
        <dbReference type="EMBL" id="SHL82422.1"/>
    </source>
</evidence>
<proteinExistence type="predicted"/>
<accession>A0A9X8MU46</accession>
<name>A0A9X8MU46_9ACTN</name>
<sequence length="147" mass="15762">MKFEGTSKCTVASGTLADPYTGKSIAFQRGPKSSAVQIDHLVALSDAWQTGAQQLPQAQREALANDPLNLVAADGPANMGKGDKDTSSWLLANKAFDCTYVARQIAVKQKYHLWVTPAESTAMKKTLETCPAQKLPTESSPDVVLKP</sequence>
<dbReference type="AlphaFoldDB" id="A0A9X8MU46"/>
<dbReference type="PANTHER" id="PTHR24094">
    <property type="entry name" value="SECRETED PROTEIN"/>
    <property type="match status" value="1"/>
</dbReference>
<dbReference type="EMBL" id="FRBK01000006">
    <property type="protein sequence ID" value="SHL82422.1"/>
    <property type="molecule type" value="Genomic_DNA"/>
</dbReference>
<dbReference type="Proteomes" id="UP000184388">
    <property type="component" value="Unassembled WGS sequence"/>
</dbReference>
<dbReference type="RefSeq" id="WP_350309801.1">
    <property type="nucleotide sequence ID" value="NZ_FRBK01000006.1"/>
</dbReference>
<comment type="caution">
    <text evidence="2">The sequence shown here is derived from an EMBL/GenBank/DDBJ whole genome shotgun (WGS) entry which is preliminary data.</text>
</comment>
<reference evidence="3" key="1">
    <citation type="submission" date="2016-11" db="EMBL/GenBank/DDBJ databases">
        <authorList>
            <person name="Jaros S."/>
            <person name="Januszkiewicz K."/>
            <person name="Wedrychowicz H."/>
        </authorList>
    </citation>
    <scope>NUCLEOTIDE SEQUENCE [LARGE SCALE GENOMIC DNA]</scope>
    <source>
        <strain evidence="3">CGMCC 4.3555</strain>
    </source>
</reference>
<evidence type="ECO:0000259" key="1">
    <source>
        <dbReference type="Pfam" id="PF07510"/>
    </source>
</evidence>
<dbReference type="InterPro" id="IPR011089">
    <property type="entry name" value="GmrSD_C"/>
</dbReference>
<protein>
    <recommendedName>
        <fullName evidence="1">GmrSD restriction endonucleases C-terminal domain-containing protein</fullName>
    </recommendedName>
</protein>
<organism evidence="2 3">
    <name type="scientific">Streptomyces yunnanensis</name>
    <dbReference type="NCBI Taxonomy" id="156453"/>
    <lineage>
        <taxon>Bacteria</taxon>
        <taxon>Bacillati</taxon>
        <taxon>Actinomycetota</taxon>
        <taxon>Actinomycetes</taxon>
        <taxon>Kitasatosporales</taxon>
        <taxon>Streptomycetaceae</taxon>
        <taxon>Streptomyces</taxon>
    </lineage>
</organism>
<dbReference type="Pfam" id="PF07510">
    <property type="entry name" value="GmrSD_C"/>
    <property type="match status" value="1"/>
</dbReference>